<dbReference type="Gene3D" id="3.90.70.10">
    <property type="entry name" value="Cysteine proteinases"/>
    <property type="match status" value="1"/>
</dbReference>
<dbReference type="PANTHER" id="PTHR31400">
    <property type="entry name" value="GUANYLYL CYCLASE DOMAIN CONTAINING PROTEIN 1 GUCD1"/>
    <property type="match status" value="1"/>
</dbReference>
<organism evidence="1 2">
    <name type="scientific">Ceutorhynchus assimilis</name>
    <name type="common">cabbage seed weevil</name>
    <dbReference type="NCBI Taxonomy" id="467358"/>
    <lineage>
        <taxon>Eukaryota</taxon>
        <taxon>Metazoa</taxon>
        <taxon>Ecdysozoa</taxon>
        <taxon>Arthropoda</taxon>
        <taxon>Hexapoda</taxon>
        <taxon>Insecta</taxon>
        <taxon>Pterygota</taxon>
        <taxon>Neoptera</taxon>
        <taxon>Endopterygota</taxon>
        <taxon>Coleoptera</taxon>
        <taxon>Polyphaga</taxon>
        <taxon>Cucujiformia</taxon>
        <taxon>Curculionidae</taxon>
        <taxon>Ceutorhynchinae</taxon>
        <taxon>Ceutorhynchus</taxon>
    </lineage>
</organism>
<evidence type="ECO:0008006" key="3">
    <source>
        <dbReference type="Google" id="ProtNLM"/>
    </source>
</evidence>
<dbReference type="Pfam" id="PF09778">
    <property type="entry name" value="Guanylate_cyc_2"/>
    <property type="match status" value="1"/>
</dbReference>
<sequence>MMEHDESDCGVDKDSINNKDIPSKHHIQLCHHKQKSNWDCGISCVLMVLPNKHRQHLMKNLSKICKSEGFNKSTWTIDLCYLLKIYNIKQTFYTVTIGVHEGYRGNSFYHHILTKDETRVNLKFQEASNHNIPVKKASISIIHIIEQLVNGPIIILTNARLLYCDICKSNKISNELRKCLPWPITYQGHYVVLCGYDIERQKVFYRNPSFGDHVCAMSVSNLEEARKSYGTDEDIIFIYK</sequence>
<evidence type="ECO:0000313" key="1">
    <source>
        <dbReference type="EMBL" id="CAG9770046.1"/>
    </source>
</evidence>
<dbReference type="PANTHER" id="PTHR31400:SF1">
    <property type="entry name" value="PROTEIN GUCD1"/>
    <property type="match status" value="1"/>
</dbReference>
<dbReference type="EMBL" id="OU892282">
    <property type="protein sequence ID" value="CAG9770046.1"/>
    <property type="molecule type" value="Genomic_DNA"/>
</dbReference>
<dbReference type="Proteomes" id="UP001152799">
    <property type="component" value="Chromosome 6"/>
</dbReference>
<dbReference type="InterPro" id="IPR018616">
    <property type="entry name" value="GUCD1"/>
</dbReference>
<accession>A0A9N9MU66</accession>
<reference evidence="1" key="1">
    <citation type="submission" date="2022-01" db="EMBL/GenBank/DDBJ databases">
        <authorList>
            <person name="King R."/>
        </authorList>
    </citation>
    <scope>NUCLEOTIDE SEQUENCE</scope>
</reference>
<proteinExistence type="predicted"/>
<protein>
    <recommendedName>
        <fullName evidence="3">Protein GUCD1</fullName>
    </recommendedName>
</protein>
<name>A0A9N9MU66_9CUCU</name>
<evidence type="ECO:0000313" key="2">
    <source>
        <dbReference type="Proteomes" id="UP001152799"/>
    </source>
</evidence>
<dbReference type="AlphaFoldDB" id="A0A9N9MU66"/>
<dbReference type="OrthoDB" id="206796at2759"/>
<gene>
    <name evidence="1" type="ORF">CEUTPL_LOCUS10509</name>
</gene>
<keyword evidence="2" id="KW-1185">Reference proteome</keyword>